<proteinExistence type="predicted"/>
<reference evidence="1" key="1">
    <citation type="submission" date="2022-10" db="EMBL/GenBank/DDBJ databases">
        <title>Chryseobacterium sp. nov., a novel bacterial species.</title>
        <authorList>
            <person name="Cao Y."/>
        </authorList>
    </citation>
    <scope>NUCLEOTIDE SEQUENCE</scope>
    <source>
        <strain evidence="1">KC 927</strain>
    </source>
</reference>
<protein>
    <submittedName>
        <fullName evidence="1">Uncharacterized protein</fullName>
    </submittedName>
</protein>
<gene>
    <name evidence="1" type="ORF">OEA66_18520</name>
</gene>
<dbReference type="Proteomes" id="UP001070176">
    <property type="component" value="Unassembled WGS sequence"/>
</dbReference>
<name>A0ABT3Y847_9FLAO</name>
<accession>A0ABT3Y847</accession>
<keyword evidence="2" id="KW-1185">Reference proteome</keyword>
<dbReference type="EMBL" id="JAOVZV010000022">
    <property type="protein sequence ID" value="MCX8534344.1"/>
    <property type="molecule type" value="Genomic_DNA"/>
</dbReference>
<evidence type="ECO:0000313" key="2">
    <source>
        <dbReference type="Proteomes" id="UP001070176"/>
    </source>
</evidence>
<sequence length="235" mass="27925">MENLELQKKIITLGKLFVKELKLETSVDTLSRWMAHYIAEKITIAEESVGMEKYNAEKECFEAVLELWKHRNSLPHERRPFIQFQNIFETLEMLNPDKENPHFFNVMQNSDAVKFTNDKFDHNSVEECLNMVKVVDKTAKIWIEYLLQNAAKNVKDEKVIEWMENAVELPDNTDAAIINILLDKNPKFYEDGNNEEFLKSYEIERLRKRIAELKKFEDLNRFLSTQYEDDLQKIL</sequence>
<dbReference type="RefSeq" id="WP_267282791.1">
    <property type="nucleotide sequence ID" value="NZ_JAOVZV010000022.1"/>
</dbReference>
<evidence type="ECO:0000313" key="1">
    <source>
        <dbReference type="EMBL" id="MCX8534344.1"/>
    </source>
</evidence>
<comment type="caution">
    <text evidence="1">The sequence shown here is derived from an EMBL/GenBank/DDBJ whole genome shotgun (WGS) entry which is preliminary data.</text>
</comment>
<organism evidence="1 2">
    <name type="scientific">Chryseobacterium luquanense</name>
    <dbReference type="NCBI Taxonomy" id="2983766"/>
    <lineage>
        <taxon>Bacteria</taxon>
        <taxon>Pseudomonadati</taxon>
        <taxon>Bacteroidota</taxon>
        <taxon>Flavobacteriia</taxon>
        <taxon>Flavobacteriales</taxon>
        <taxon>Weeksellaceae</taxon>
        <taxon>Chryseobacterium group</taxon>
        <taxon>Chryseobacterium</taxon>
    </lineage>
</organism>